<sequence length="174" mass="18241">MASNYTTNYGLCQWEPGDSFVRSEFNQDNAKIDAALKDLEDTKAEQAALSSLSATVSGKASQSSVNSLSTAVNQKCRMKAGTYTGSGSATGDSQTISMGFPVKAALVETTDGQRPYSSSRGITGGLILEGAPLGRNADYPLGKISGSSLVVYKQPESQGSLNSTNTTYYYVAFG</sequence>
<dbReference type="EMBL" id="DWWJ01000062">
    <property type="protein sequence ID" value="HJC40526.1"/>
    <property type="molecule type" value="Genomic_DNA"/>
</dbReference>
<proteinExistence type="predicted"/>
<dbReference type="AlphaFoldDB" id="A0A9D2NZM1"/>
<evidence type="ECO:0000313" key="2">
    <source>
        <dbReference type="Proteomes" id="UP000823882"/>
    </source>
</evidence>
<protein>
    <recommendedName>
        <fullName evidence="3">Tail fiber protein</fullName>
    </recommendedName>
</protein>
<name>A0A9D2NZM1_9FIRM</name>
<gene>
    <name evidence="1" type="ORF">H9701_03105</name>
</gene>
<comment type="caution">
    <text evidence="1">The sequence shown here is derived from an EMBL/GenBank/DDBJ whole genome shotgun (WGS) entry which is preliminary data.</text>
</comment>
<evidence type="ECO:0000313" key="1">
    <source>
        <dbReference type="EMBL" id="HJC40526.1"/>
    </source>
</evidence>
<dbReference type="Proteomes" id="UP000823882">
    <property type="component" value="Unassembled WGS sequence"/>
</dbReference>
<reference evidence="1" key="1">
    <citation type="journal article" date="2021" name="PeerJ">
        <title>Extensive microbial diversity within the chicken gut microbiome revealed by metagenomics and culture.</title>
        <authorList>
            <person name="Gilroy R."/>
            <person name="Ravi A."/>
            <person name="Getino M."/>
            <person name="Pursley I."/>
            <person name="Horton D.L."/>
            <person name="Alikhan N.F."/>
            <person name="Baker D."/>
            <person name="Gharbi K."/>
            <person name="Hall N."/>
            <person name="Watson M."/>
            <person name="Adriaenssens E.M."/>
            <person name="Foster-Nyarko E."/>
            <person name="Jarju S."/>
            <person name="Secka A."/>
            <person name="Antonio M."/>
            <person name="Oren A."/>
            <person name="Chaudhuri R.R."/>
            <person name="La Ragione R."/>
            <person name="Hildebrand F."/>
            <person name="Pallen M.J."/>
        </authorList>
    </citation>
    <scope>NUCLEOTIDE SEQUENCE</scope>
    <source>
        <strain evidence="1">CHK186-1790</strain>
    </source>
</reference>
<evidence type="ECO:0008006" key="3">
    <source>
        <dbReference type="Google" id="ProtNLM"/>
    </source>
</evidence>
<reference evidence="1" key="2">
    <citation type="submission" date="2021-04" db="EMBL/GenBank/DDBJ databases">
        <authorList>
            <person name="Gilroy R."/>
        </authorList>
    </citation>
    <scope>NUCLEOTIDE SEQUENCE</scope>
    <source>
        <strain evidence="1">CHK186-1790</strain>
    </source>
</reference>
<accession>A0A9D2NZM1</accession>
<organism evidence="1 2">
    <name type="scientific">Candidatus Intestinimonas pullistercoris</name>
    <dbReference type="NCBI Taxonomy" id="2838623"/>
    <lineage>
        <taxon>Bacteria</taxon>
        <taxon>Bacillati</taxon>
        <taxon>Bacillota</taxon>
        <taxon>Clostridia</taxon>
        <taxon>Eubacteriales</taxon>
        <taxon>Intestinimonas</taxon>
    </lineage>
</organism>